<evidence type="ECO:0000256" key="2">
    <source>
        <dbReference type="SAM" id="Phobius"/>
    </source>
</evidence>
<reference evidence="4 5" key="1">
    <citation type="submission" date="2020-01" db="EMBL/GenBank/DDBJ databases">
        <authorList>
            <person name="Kim M.K."/>
        </authorList>
    </citation>
    <scope>NUCLEOTIDE SEQUENCE [LARGE SCALE GENOMIC DNA]</scope>
    <source>
        <strain evidence="4 5">172606-1</strain>
    </source>
</reference>
<feature type="domain" description="Peptidase M56" evidence="3">
    <location>
        <begin position="29"/>
        <end position="292"/>
    </location>
</feature>
<dbReference type="GO" id="GO:0006508">
    <property type="term" value="P:proteolysis"/>
    <property type="evidence" value="ECO:0007669"/>
    <property type="project" value="UniProtKB-KW"/>
</dbReference>
<dbReference type="PANTHER" id="PTHR34978:SF3">
    <property type="entry name" value="SLR0241 PROTEIN"/>
    <property type="match status" value="1"/>
</dbReference>
<feature type="transmembrane region" description="Helical" evidence="2">
    <location>
        <begin position="20"/>
        <end position="41"/>
    </location>
</feature>
<dbReference type="InterPro" id="IPR052173">
    <property type="entry name" value="Beta-lactam_resp_regulator"/>
</dbReference>
<evidence type="ECO:0000256" key="1">
    <source>
        <dbReference type="SAM" id="Coils"/>
    </source>
</evidence>
<feature type="transmembrane region" description="Helical" evidence="2">
    <location>
        <begin position="330"/>
        <end position="351"/>
    </location>
</feature>
<dbReference type="KEGG" id="rhoz:GXP67_18345"/>
<dbReference type="CDD" id="cd07341">
    <property type="entry name" value="M56_BlaR1_MecR1_like"/>
    <property type="match status" value="1"/>
</dbReference>
<dbReference type="EMBL" id="CP048222">
    <property type="protein sequence ID" value="QHT68462.1"/>
    <property type="molecule type" value="Genomic_DNA"/>
</dbReference>
<dbReference type="Pfam" id="PF05569">
    <property type="entry name" value="Peptidase_M56"/>
    <property type="match status" value="1"/>
</dbReference>
<dbReference type="Gene3D" id="3.30.2010.10">
    <property type="entry name" value="Metalloproteases ('zincins'), catalytic domain"/>
    <property type="match status" value="1"/>
</dbReference>
<sequence length="755" mass="86367">MNTLSSIAPDKWIQALGWTLLHSLWQGLIAAVLLGILLLLLHRQSATIRYFVSTLTLFTFLLVTVATFVKEYSILTKTTASEATPMNYAIGFPVALTTSQPASQAETLSPGFYSTFSVYFTQHLPSIVLLWALGIMVLLLRFMGGLAYSQRLKHYKIIDLPEYWQNCVKNLSERAQIRQTVRLVESALVKVPVVIGYFKPVILLPVGTILGLPSEQIEAILAHELAHISRKDYLVNIGQCLVEILFFFHPAVWWMSSRIREEREHCCDDMALALCGDSLTFAKALANLQGVHTGTASLALGFAGKGQSLLHRIQRLIGQPRRNPNFMEGFLAACFLMASIMAVSVSAGTALQTTTRNLSLNIEELPAEEKSYLPEQTLVSDSLKNKGTFTYKGSKNGRKYDVKATIENDKITKLYLDGKKVPVAEIEKYQDLVYELMADVPNPPVPPVPMSALAPVAPYTYEDDWDLEPAIAPIEPFEPLEPMEPMEPLAPIEPVAIADVLEEALTNDTTRLKNYKGNFTIVHQGKDKKEYTFRMKDGVLEELEIDNKPVPKSEYKNYSFIVDEIRQDAELRRAEAMLRQEEARERQLESRYRMEEARERMYEERRALQGRIAGDRERAIHKNGELSLQQRRAHERVMQDQQRVMREHERALQRQGEQMRNQQRALEQHTRAMKDHEKSLRRHEFSLELREELKKDKLIKNENSYTFKLDSKGLYIDGEKQPEAVYEKYKKMAEKEHGSITGDFKMEFQYKNDDK</sequence>
<accession>A0A6C0GLF7</accession>
<keyword evidence="1" id="KW-0175">Coiled coil</keyword>
<feature type="coiled-coil region" evidence="1">
    <location>
        <begin position="631"/>
        <end position="679"/>
    </location>
</feature>
<organism evidence="4 5">
    <name type="scientific">Rhodocytophaga rosea</name>
    <dbReference type="NCBI Taxonomy" id="2704465"/>
    <lineage>
        <taxon>Bacteria</taxon>
        <taxon>Pseudomonadati</taxon>
        <taxon>Bacteroidota</taxon>
        <taxon>Cytophagia</taxon>
        <taxon>Cytophagales</taxon>
        <taxon>Rhodocytophagaceae</taxon>
        <taxon>Rhodocytophaga</taxon>
    </lineage>
</organism>
<evidence type="ECO:0000313" key="5">
    <source>
        <dbReference type="Proteomes" id="UP000480178"/>
    </source>
</evidence>
<evidence type="ECO:0000313" key="4">
    <source>
        <dbReference type="EMBL" id="QHT68462.1"/>
    </source>
</evidence>
<name>A0A6C0GLF7_9BACT</name>
<dbReference type="GO" id="GO:0008237">
    <property type="term" value="F:metallopeptidase activity"/>
    <property type="evidence" value="ECO:0007669"/>
    <property type="project" value="UniProtKB-KW"/>
</dbReference>
<keyword evidence="2" id="KW-1133">Transmembrane helix</keyword>
<keyword evidence="4" id="KW-0378">Hydrolase</keyword>
<dbReference type="Proteomes" id="UP000480178">
    <property type="component" value="Chromosome"/>
</dbReference>
<feature type="coiled-coil region" evidence="1">
    <location>
        <begin position="566"/>
        <end position="598"/>
    </location>
</feature>
<keyword evidence="2" id="KW-0812">Transmembrane</keyword>
<protein>
    <submittedName>
        <fullName evidence="4">M48 family metalloprotease</fullName>
    </submittedName>
</protein>
<dbReference type="InterPro" id="IPR008756">
    <property type="entry name" value="Peptidase_M56"/>
</dbReference>
<dbReference type="PANTHER" id="PTHR34978">
    <property type="entry name" value="POSSIBLE SENSOR-TRANSDUCER PROTEIN BLAR"/>
    <property type="match status" value="1"/>
</dbReference>
<evidence type="ECO:0000259" key="3">
    <source>
        <dbReference type="Pfam" id="PF05569"/>
    </source>
</evidence>
<keyword evidence="5" id="KW-1185">Reference proteome</keyword>
<dbReference type="RefSeq" id="WP_162444473.1">
    <property type="nucleotide sequence ID" value="NZ_CP048222.1"/>
</dbReference>
<dbReference type="AlphaFoldDB" id="A0A6C0GLF7"/>
<keyword evidence="2" id="KW-0472">Membrane</keyword>
<keyword evidence="4" id="KW-0645">Protease</keyword>
<feature type="transmembrane region" description="Helical" evidence="2">
    <location>
        <begin position="127"/>
        <end position="148"/>
    </location>
</feature>
<keyword evidence="4" id="KW-0482">Metalloprotease</keyword>
<feature type="transmembrane region" description="Helical" evidence="2">
    <location>
        <begin position="48"/>
        <end position="69"/>
    </location>
</feature>
<gene>
    <name evidence="4" type="ORF">GXP67_18345</name>
</gene>
<proteinExistence type="predicted"/>